<keyword evidence="2" id="KW-0812">Transmembrane</keyword>
<dbReference type="EMBL" id="JAGQLK010000071">
    <property type="protein sequence ID" value="MCA9383447.1"/>
    <property type="molecule type" value="Genomic_DNA"/>
</dbReference>
<feature type="region of interest" description="Disordered" evidence="1">
    <location>
        <begin position="69"/>
        <end position="123"/>
    </location>
</feature>
<protein>
    <submittedName>
        <fullName evidence="3">Uncharacterized protein</fullName>
    </submittedName>
</protein>
<feature type="compositionally biased region" description="Low complexity" evidence="1">
    <location>
        <begin position="1"/>
        <end position="21"/>
    </location>
</feature>
<evidence type="ECO:0000313" key="3">
    <source>
        <dbReference type="EMBL" id="MCA9383447.1"/>
    </source>
</evidence>
<gene>
    <name evidence="3" type="ORF">KC909_03715</name>
</gene>
<evidence type="ECO:0000256" key="2">
    <source>
        <dbReference type="SAM" id="Phobius"/>
    </source>
</evidence>
<dbReference type="AlphaFoldDB" id="A0A955L5X4"/>
<keyword evidence="2" id="KW-0472">Membrane</keyword>
<dbReference type="Proteomes" id="UP000783287">
    <property type="component" value="Unassembled WGS sequence"/>
</dbReference>
<feature type="transmembrane region" description="Helical" evidence="2">
    <location>
        <begin position="403"/>
        <end position="424"/>
    </location>
</feature>
<keyword evidence="2" id="KW-1133">Transmembrane helix</keyword>
<sequence>MPIQNPNDTNTNTNANGTGDNQGINPAMNDIVDQQMQAQQPNDPSQPVQPPTNDVAEANQVNPLVQDQMLSQTPGDPSTDNSAMQPATEAMMSNNPDPNLMTADDPVMSDTNPGASAPVTDTNTVNQMNSVSAASPEPLDSPISGYNIPGVTPPADANPAVTDNVTNPVNEAPVNPAPMGMNQMSEAMPMSQPGVTNTTDAPQIPNLMSNDTQPVEQPMNVMPTIDTSALNSTPVSAMPIVNETQPNTTQGQTLDQLIASRGGENVPANLDTPPNQMQDSNSMMGTQMNSVPDAMSGSPAMSMDNNMGGNSMPATPDNSMMADPAMNTADLPPITAGADMQPIAGGETMTADTSMAQMPQATMTPGPTLDEVLPEVTSGAQLPSLEDTSKVKKDKKSSGGGSFTMIILILVFIIVGIFLTILGLQLSPNIDFNIPILADLLSSIGITQ</sequence>
<name>A0A955L5X4_9BACT</name>
<feature type="region of interest" description="Disordered" evidence="1">
    <location>
        <begin position="1"/>
        <end position="55"/>
    </location>
</feature>
<evidence type="ECO:0000256" key="1">
    <source>
        <dbReference type="SAM" id="MobiDB-lite"/>
    </source>
</evidence>
<evidence type="ECO:0000313" key="4">
    <source>
        <dbReference type="Proteomes" id="UP000783287"/>
    </source>
</evidence>
<proteinExistence type="predicted"/>
<comment type="caution">
    <text evidence="3">The sequence shown here is derived from an EMBL/GenBank/DDBJ whole genome shotgun (WGS) entry which is preliminary data.</text>
</comment>
<feature type="compositionally biased region" description="Polar residues" evidence="1">
    <location>
        <begin position="109"/>
        <end position="123"/>
    </location>
</feature>
<reference evidence="3" key="1">
    <citation type="submission" date="2020-04" db="EMBL/GenBank/DDBJ databases">
        <authorList>
            <person name="Zhang T."/>
        </authorList>
    </citation>
    <scope>NUCLEOTIDE SEQUENCE</scope>
    <source>
        <strain evidence="3">HKST-UBA14</strain>
    </source>
</reference>
<accession>A0A955L5X4</accession>
<reference evidence="3" key="2">
    <citation type="journal article" date="2021" name="Microbiome">
        <title>Successional dynamics and alternative stable states in a saline activated sludge microbial community over 9 years.</title>
        <authorList>
            <person name="Wang Y."/>
            <person name="Ye J."/>
            <person name="Ju F."/>
            <person name="Liu L."/>
            <person name="Boyd J.A."/>
            <person name="Deng Y."/>
            <person name="Parks D.H."/>
            <person name="Jiang X."/>
            <person name="Yin X."/>
            <person name="Woodcroft B.J."/>
            <person name="Tyson G.W."/>
            <person name="Hugenholtz P."/>
            <person name="Polz M.F."/>
            <person name="Zhang T."/>
        </authorList>
    </citation>
    <scope>NUCLEOTIDE SEQUENCE</scope>
    <source>
        <strain evidence="3">HKST-UBA14</strain>
    </source>
</reference>
<feature type="compositionally biased region" description="Polar residues" evidence="1">
    <location>
        <begin position="32"/>
        <end position="46"/>
    </location>
</feature>
<organism evidence="3 4">
    <name type="scientific">Candidatus Dojkabacteria bacterium</name>
    <dbReference type="NCBI Taxonomy" id="2099670"/>
    <lineage>
        <taxon>Bacteria</taxon>
        <taxon>Candidatus Dojkabacteria</taxon>
    </lineage>
</organism>
<feature type="compositionally biased region" description="Polar residues" evidence="1">
    <location>
        <begin position="69"/>
        <end position="97"/>
    </location>
</feature>